<dbReference type="InterPro" id="IPR021861">
    <property type="entry name" value="THO_THOC1"/>
</dbReference>
<dbReference type="Pfam" id="PF11957">
    <property type="entry name" value="efThoc1"/>
    <property type="match status" value="1"/>
</dbReference>
<name>A0A158RBQ8_THECL</name>
<dbReference type="GO" id="GO:0006406">
    <property type="term" value="P:mRNA export from nucleus"/>
    <property type="evidence" value="ECO:0007669"/>
    <property type="project" value="TreeGrafter"/>
</dbReference>
<protein>
    <submittedName>
        <fullName evidence="6">Death domain-containing protein</fullName>
    </submittedName>
</protein>
<gene>
    <name evidence="4" type="ORF">TCLT_LOCUS5289</name>
</gene>
<accession>A0A158RBQ8</accession>
<dbReference type="Proteomes" id="UP000276776">
    <property type="component" value="Unassembled WGS sequence"/>
</dbReference>
<dbReference type="AlphaFoldDB" id="A0A158RBQ8"/>
<reference evidence="4 5" key="2">
    <citation type="submission" date="2018-11" db="EMBL/GenBank/DDBJ databases">
        <authorList>
            <consortium name="Pathogen Informatics"/>
        </authorList>
    </citation>
    <scope>NUCLEOTIDE SEQUENCE [LARGE SCALE GENOMIC DNA]</scope>
</reference>
<evidence type="ECO:0000256" key="2">
    <source>
        <dbReference type="SAM" id="MobiDB-lite"/>
    </source>
</evidence>
<feature type="domain" description="Death" evidence="3">
    <location>
        <begin position="624"/>
        <end position="676"/>
    </location>
</feature>
<evidence type="ECO:0000256" key="1">
    <source>
        <dbReference type="SAM" id="Coils"/>
    </source>
</evidence>
<feature type="compositionally biased region" description="Polar residues" evidence="2">
    <location>
        <begin position="308"/>
        <end position="318"/>
    </location>
</feature>
<feature type="region of interest" description="Disordered" evidence="2">
    <location>
        <begin position="305"/>
        <end position="328"/>
    </location>
</feature>
<dbReference type="WBParaSite" id="TCLT_0000530001-mRNA-1">
    <property type="protein sequence ID" value="TCLT_0000530001-mRNA-1"/>
    <property type="gene ID" value="TCLT_0000530001"/>
</dbReference>
<dbReference type="STRING" id="103827.A0A158RBQ8"/>
<proteinExistence type="predicted"/>
<evidence type="ECO:0000259" key="3">
    <source>
        <dbReference type="PROSITE" id="PS50017"/>
    </source>
</evidence>
<dbReference type="EMBL" id="UYYF01004331">
    <property type="protein sequence ID" value="VDN02514.1"/>
    <property type="molecule type" value="Genomic_DNA"/>
</dbReference>
<keyword evidence="5" id="KW-1185">Reference proteome</keyword>
<evidence type="ECO:0000313" key="6">
    <source>
        <dbReference type="WBParaSite" id="TCLT_0000530001-mRNA-1"/>
    </source>
</evidence>
<organism evidence="6">
    <name type="scientific">Thelazia callipaeda</name>
    <name type="common">Oriental eyeworm</name>
    <name type="synonym">Parasitic nematode</name>
    <dbReference type="NCBI Taxonomy" id="103827"/>
    <lineage>
        <taxon>Eukaryota</taxon>
        <taxon>Metazoa</taxon>
        <taxon>Ecdysozoa</taxon>
        <taxon>Nematoda</taxon>
        <taxon>Chromadorea</taxon>
        <taxon>Rhabditida</taxon>
        <taxon>Spirurina</taxon>
        <taxon>Spiruromorpha</taxon>
        <taxon>Thelazioidea</taxon>
        <taxon>Thelaziidae</taxon>
        <taxon>Thelazia</taxon>
    </lineage>
</organism>
<dbReference type="OrthoDB" id="10257415at2759"/>
<dbReference type="OMA" id="LQREEMW"/>
<evidence type="ECO:0000313" key="5">
    <source>
        <dbReference type="Proteomes" id="UP000276776"/>
    </source>
</evidence>
<sequence length="695" mass="81058">MDKAVLAMDLEDIKMEYKKLKEDGDNYHEESSLIENYNWMHYIYVREKYFSCPTEIIRLTVENALHQKAFEIQCSKASEQENLLRQLLALTFEIAKEDFCSKGTTVTIMQDVFDAVSIERCEELFVIVEESLDQWKVGFFFEPCKNMILRMCNDLLKRLSRTLNTSFCGRILVLLAHALPLCEKSGLNLVSHFNLDNITSYELIHYLKYQADPGPSIDEPPEEDSESMEVGEINEREATVDHTLYAKFWLLQTFFASPAICFEKSKWKTFQQNTSEILNVLSSYKLESPFYHDEDLKRRYLKQEFPSDESTVTPSTSKIVDDDDDDGDVDDDDGDDYYCAKYLTSHKLLQWQLNDSRFRRCFLLQCLILYQYLVSDIKFKDKSFILNDEQLRFIIESTEKCFRLLRETHPEGSTFSEAIRAILYREKEWSEWKNRGCFDYTQLVDKEKGSFFKRRTKQKYDPSQCDLGNSELTRLWNINPDMLSACEDPKRNFIPDLRTFLENRLDELDPKQLVEEQYQLMNNEMFQWRASRLLMSQSASYFQMPPKKNEVVANLAPFLNEVIKQTASEIPELKDRFPDFENISQICTEVVSDNVPSSVPNGKERIEASAALTDSHIEQLAPILAESWLALAHAMDVPKEEDDILEEPIKITQSILMAWKQKEGSGATIKRFSSVLLMAELFSEQIGQIFRSVCF</sequence>
<dbReference type="PROSITE" id="PS50017">
    <property type="entry name" value="DEATH_DOMAIN"/>
    <property type="match status" value="1"/>
</dbReference>
<dbReference type="PANTHER" id="PTHR13265:SF0">
    <property type="entry name" value="HPR1"/>
    <property type="match status" value="1"/>
</dbReference>
<evidence type="ECO:0000313" key="4">
    <source>
        <dbReference type="EMBL" id="VDN02514.1"/>
    </source>
</evidence>
<keyword evidence="1" id="KW-0175">Coiled coil</keyword>
<dbReference type="GO" id="GO:0007165">
    <property type="term" value="P:signal transduction"/>
    <property type="evidence" value="ECO:0007669"/>
    <property type="project" value="InterPro"/>
</dbReference>
<dbReference type="PANTHER" id="PTHR13265">
    <property type="entry name" value="THO COMPLEX SUBUNIT 1"/>
    <property type="match status" value="1"/>
</dbReference>
<feature type="coiled-coil region" evidence="1">
    <location>
        <begin position="3"/>
        <end position="30"/>
    </location>
</feature>
<dbReference type="InterPro" id="IPR000488">
    <property type="entry name" value="Death_dom"/>
</dbReference>
<dbReference type="GO" id="GO:0000445">
    <property type="term" value="C:THO complex part of transcription export complex"/>
    <property type="evidence" value="ECO:0007669"/>
    <property type="project" value="TreeGrafter"/>
</dbReference>
<reference evidence="6" key="1">
    <citation type="submission" date="2016-04" db="UniProtKB">
        <authorList>
            <consortium name="WormBaseParasite"/>
        </authorList>
    </citation>
    <scope>IDENTIFICATION</scope>
</reference>